<evidence type="ECO:0000256" key="2">
    <source>
        <dbReference type="ARBA" id="ARBA00022980"/>
    </source>
</evidence>
<dbReference type="GO" id="GO:0019843">
    <property type="term" value="F:rRNA binding"/>
    <property type="evidence" value="ECO:0007669"/>
    <property type="project" value="InterPro"/>
</dbReference>
<reference evidence="6 7" key="1">
    <citation type="journal article" date="2016" name="Mol. Biol. Evol.">
        <title>Comparative Genomics of Early-Diverging Mushroom-Forming Fungi Provides Insights into the Origins of Lignocellulose Decay Capabilities.</title>
        <authorList>
            <person name="Nagy L.G."/>
            <person name="Riley R."/>
            <person name="Tritt A."/>
            <person name="Adam C."/>
            <person name="Daum C."/>
            <person name="Floudas D."/>
            <person name="Sun H."/>
            <person name="Yadav J.S."/>
            <person name="Pangilinan J."/>
            <person name="Larsson K.H."/>
            <person name="Matsuura K."/>
            <person name="Barry K."/>
            <person name="Labutti K."/>
            <person name="Kuo R."/>
            <person name="Ohm R.A."/>
            <person name="Bhattacharya S.S."/>
            <person name="Shirouzu T."/>
            <person name="Yoshinaga Y."/>
            <person name="Martin F.M."/>
            <person name="Grigoriev I.V."/>
            <person name="Hibbett D.S."/>
        </authorList>
    </citation>
    <scope>NUCLEOTIDE SEQUENCE [LARGE SCALE GENOMIC DNA]</scope>
    <source>
        <strain evidence="6 7">HHB10207 ss-3</strain>
    </source>
</reference>
<evidence type="ECO:0000259" key="5">
    <source>
        <dbReference type="Pfam" id="PF00347"/>
    </source>
</evidence>
<dbReference type="PANTHER" id="PTHR11655:SF14">
    <property type="entry name" value="LARGE RIBOSOMAL SUBUNIT PROTEIN UL6M"/>
    <property type="match status" value="1"/>
</dbReference>
<dbReference type="GO" id="GO:0005762">
    <property type="term" value="C:mitochondrial large ribosomal subunit"/>
    <property type="evidence" value="ECO:0007669"/>
    <property type="project" value="TreeGrafter"/>
</dbReference>
<dbReference type="GO" id="GO:0003735">
    <property type="term" value="F:structural constituent of ribosome"/>
    <property type="evidence" value="ECO:0007669"/>
    <property type="project" value="InterPro"/>
</dbReference>
<proteinExistence type="inferred from homology"/>
<feature type="domain" description="Large ribosomal subunit protein uL6 alpha-beta" evidence="5">
    <location>
        <begin position="122"/>
        <end position="204"/>
    </location>
</feature>
<dbReference type="InterPro" id="IPR002358">
    <property type="entry name" value="Ribosomal_uL6_CS"/>
</dbReference>
<dbReference type="Gene3D" id="3.90.930.12">
    <property type="entry name" value="Ribosomal protein L6, alpha-beta domain"/>
    <property type="match status" value="2"/>
</dbReference>
<accession>A0A166FGM5</accession>
<keyword evidence="7" id="KW-1185">Reference proteome</keyword>
<dbReference type="InterPro" id="IPR020040">
    <property type="entry name" value="Ribosomal_uL6_a/b-dom"/>
</dbReference>
<organism evidence="6 7">
    <name type="scientific">Sistotremastrum suecicum HHB10207 ss-3</name>
    <dbReference type="NCBI Taxonomy" id="1314776"/>
    <lineage>
        <taxon>Eukaryota</taxon>
        <taxon>Fungi</taxon>
        <taxon>Dikarya</taxon>
        <taxon>Basidiomycota</taxon>
        <taxon>Agaricomycotina</taxon>
        <taxon>Agaricomycetes</taxon>
        <taxon>Sistotremastrales</taxon>
        <taxon>Sistotremastraceae</taxon>
        <taxon>Sistotremastrum</taxon>
    </lineage>
</organism>
<dbReference type="SUPFAM" id="SSF56053">
    <property type="entry name" value="Ribosomal protein L6"/>
    <property type="match status" value="2"/>
</dbReference>
<dbReference type="OrthoDB" id="540873at2759"/>
<evidence type="ECO:0000313" key="6">
    <source>
        <dbReference type="EMBL" id="KZT40619.1"/>
    </source>
</evidence>
<gene>
    <name evidence="6" type="ORF">SISSUDRAFT_1070137</name>
</gene>
<name>A0A166FGM5_9AGAM</name>
<evidence type="ECO:0000256" key="1">
    <source>
        <dbReference type="ARBA" id="ARBA00009356"/>
    </source>
</evidence>
<dbReference type="PROSITE" id="PS00525">
    <property type="entry name" value="RIBOSOMAL_L6_1"/>
    <property type="match status" value="1"/>
</dbReference>
<dbReference type="GO" id="GO:0006412">
    <property type="term" value="P:translation"/>
    <property type="evidence" value="ECO:0007669"/>
    <property type="project" value="InterPro"/>
</dbReference>
<keyword evidence="3 4" id="KW-0687">Ribonucleoprotein</keyword>
<dbReference type="Proteomes" id="UP000076798">
    <property type="component" value="Unassembled WGS sequence"/>
</dbReference>
<sequence length="219" mass="24110">MLRPAFAAAASSSKRCFSTTARANAVNSHIGREPIVIPPSVTIQQNASTLAISGPLGATHLPIHPFVSLAFSTDKQNRNQVAVSIEDGEIKQQRQMWGTTRTLLANAVTGMSEGFKVSLHLVGVGYRVQIEADPRPREGMSGQRLNMKLGFSHLVTVPIPDYIKAEVPFATRIDLFCTDKQKLGQFAADVRKFRKPEPYKGKGIFVGKEQIRIKNVKKR</sequence>
<dbReference type="PRINTS" id="PR00059">
    <property type="entry name" value="RIBOSOMALL6"/>
</dbReference>
<keyword evidence="2 4" id="KW-0689">Ribosomal protein</keyword>
<protein>
    <submittedName>
        <fullName evidence="6">Ribosomal protein L6</fullName>
    </submittedName>
</protein>
<dbReference type="EMBL" id="KV428030">
    <property type="protein sequence ID" value="KZT40619.1"/>
    <property type="molecule type" value="Genomic_DNA"/>
</dbReference>
<dbReference type="STRING" id="1314776.A0A166FGM5"/>
<evidence type="ECO:0000256" key="4">
    <source>
        <dbReference type="RuleBase" id="RU003869"/>
    </source>
</evidence>
<dbReference type="NCBIfam" id="TIGR03654">
    <property type="entry name" value="L6_bact"/>
    <property type="match status" value="1"/>
</dbReference>
<dbReference type="InterPro" id="IPR000702">
    <property type="entry name" value="Ribosomal_uL6-like"/>
</dbReference>
<dbReference type="AlphaFoldDB" id="A0A166FGM5"/>
<evidence type="ECO:0000313" key="7">
    <source>
        <dbReference type="Proteomes" id="UP000076798"/>
    </source>
</evidence>
<dbReference type="Pfam" id="PF00347">
    <property type="entry name" value="Ribosomal_L6"/>
    <property type="match status" value="1"/>
</dbReference>
<evidence type="ECO:0000256" key="3">
    <source>
        <dbReference type="ARBA" id="ARBA00023274"/>
    </source>
</evidence>
<dbReference type="PANTHER" id="PTHR11655">
    <property type="entry name" value="60S/50S RIBOSOMAL PROTEIN L6/L9"/>
    <property type="match status" value="1"/>
</dbReference>
<comment type="similarity">
    <text evidence="1 4">Belongs to the universal ribosomal protein uL6 family.</text>
</comment>
<dbReference type="InterPro" id="IPR036789">
    <property type="entry name" value="Ribosomal_uL6-like_a/b-dom_sf"/>
</dbReference>
<dbReference type="PIRSF" id="PIRSF002162">
    <property type="entry name" value="Ribosomal_L6"/>
    <property type="match status" value="1"/>
</dbReference>
<dbReference type="InterPro" id="IPR019906">
    <property type="entry name" value="Ribosomal_uL6_bac-type"/>
</dbReference>